<reference evidence="7" key="1">
    <citation type="journal article" date="2014" name="Int. J. Syst. Evol. Microbiol.">
        <title>Complete genome sequence of Corynebacterium casei LMG S-19264T (=DSM 44701T), isolated from a smear-ripened cheese.</title>
        <authorList>
            <consortium name="US DOE Joint Genome Institute (JGI-PGF)"/>
            <person name="Walter F."/>
            <person name="Albersmeier A."/>
            <person name="Kalinowski J."/>
            <person name="Ruckert C."/>
        </authorList>
    </citation>
    <scope>NUCLEOTIDE SEQUENCE</scope>
    <source>
        <strain evidence="7">CGMCC 1.15254</strain>
    </source>
</reference>
<keyword evidence="5" id="KW-0249">Electron transport</keyword>
<dbReference type="InterPro" id="IPR006885">
    <property type="entry name" value="NADH_UbQ_FeS_4_mit-like"/>
</dbReference>
<dbReference type="EMBL" id="BMHV01000001">
    <property type="protein sequence ID" value="GGF51846.1"/>
    <property type="molecule type" value="Genomic_DNA"/>
</dbReference>
<dbReference type="RefSeq" id="WP_188659996.1">
    <property type="nucleotide sequence ID" value="NZ_BMHV01000001.1"/>
</dbReference>
<evidence type="ECO:0000256" key="3">
    <source>
        <dbReference type="ARBA" id="ARBA00022660"/>
    </source>
</evidence>
<dbReference type="AlphaFoldDB" id="A0A917BPC5"/>
<dbReference type="Pfam" id="PF04800">
    <property type="entry name" value="NDUS4"/>
    <property type="match status" value="1"/>
</dbReference>
<dbReference type="GO" id="GO:0016020">
    <property type="term" value="C:membrane"/>
    <property type="evidence" value="ECO:0007669"/>
    <property type="project" value="UniProtKB-SubCell"/>
</dbReference>
<organism evidence="7 8">
    <name type="scientific">Terasakiella brassicae</name>
    <dbReference type="NCBI Taxonomy" id="1634917"/>
    <lineage>
        <taxon>Bacteria</taxon>
        <taxon>Pseudomonadati</taxon>
        <taxon>Pseudomonadota</taxon>
        <taxon>Alphaproteobacteria</taxon>
        <taxon>Rhodospirillales</taxon>
        <taxon>Terasakiellaceae</taxon>
        <taxon>Terasakiella</taxon>
    </lineage>
</organism>
<dbReference type="GO" id="GO:0022900">
    <property type="term" value="P:electron transport chain"/>
    <property type="evidence" value="ECO:0007669"/>
    <property type="project" value="InterPro"/>
</dbReference>
<comment type="subcellular location">
    <subcellularLocation>
        <location evidence="1">Membrane</location>
    </subcellularLocation>
</comment>
<sequence length="98" mass="11301">MDVRIYQPAKNAMQSGRAKTKTWILEFMPIAAERADDLMGWTGGGDTRKQLQMKFENKEQAIAFAKKKGLSYVVKEPKTRKLQIKNYADNFALNRIVY</sequence>
<dbReference type="Gene3D" id="3.30.160.190">
    <property type="entry name" value="atu1810 like domain"/>
    <property type="match status" value="1"/>
</dbReference>
<dbReference type="InterPro" id="IPR038532">
    <property type="entry name" value="NDUFS4-like_sf"/>
</dbReference>
<keyword evidence="2" id="KW-0813">Transport</keyword>
<dbReference type="PANTHER" id="PTHR12219:SF8">
    <property type="entry name" value="NADH DEHYDROGENASE [UBIQUINONE] IRON-SULFUR PROTEIN 4, MITOCHONDRIAL"/>
    <property type="match status" value="1"/>
</dbReference>
<evidence type="ECO:0000256" key="6">
    <source>
        <dbReference type="ARBA" id="ARBA00023136"/>
    </source>
</evidence>
<keyword evidence="6" id="KW-0472">Membrane</keyword>
<keyword evidence="8" id="KW-1185">Reference proteome</keyword>
<gene>
    <name evidence="7" type="ORF">GCM10011332_01360</name>
</gene>
<keyword evidence="3" id="KW-0679">Respiratory chain</keyword>
<dbReference type="PANTHER" id="PTHR12219">
    <property type="entry name" value="NADH-UBIQUINONE OXIDOREDUCTASE"/>
    <property type="match status" value="1"/>
</dbReference>
<evidence type="ECO:0000256" key="2">
    <source>
        <dbReference type="ARBA" id="ARBA00022448"/>
    </source>
</evidence>
<accession>A0A917BPC5</accession>
<keyword evidence="4" id="KW-0809">Transit peptide</keyword>
<dbReference type="Proteomes" id="UP000632498">
    <property type="component" value="Unassembled WGS sequence"/>
</dbReference>
<reference evidence="7" key="2">
    <citation type="submission" date="2020-09" db="EMBL/GenBank/DDBJ databases">
        <authorList>
            <person name="Sun Q."/>
            <person name="Zhou Y."/>
        </authorList>
    </citation>
    <scope>NUCLEOTIDE SEQUENCE</scope>
    <source>
        <strain evidence="7">CGMCC 1.15254</strain>
    </source>
</reference>
<evidence type="ECO:0000313" key="7">
    <source>
        <dbReference type="EMBL" id="GGF51846.1"/>
    </source>
</evidence>
<evidence type="ECO:0000256" key="5">
    <source>
        <dbReference type="ARBA" id="ARBA00022982"/>
    </source>
</evidence>
<evidence type="ECO:0000256" key="4">
    <source>
        <dbReference type="ARBA" id="ARBA00022946"/>
    </source>
</evidence>
<name>A0A917BPC5_9PROT</name>
<proteinExistence type="predicted"/>
<evidence type="ECO:0000256" key="1">
    <source>
        <dbReference type="ARBA" id="ARBA00004370"/>
    </source>
</evidence>
<protein>
    <submittedName>
        <fullName evidence="7">NADH-ubiquinone oxidoreductase</fullName>
    </submittedName>
</protein>
<evidence type="ECO:0000313" key="8">
    <source>
        <dbReference type="Proteomes" id="UP000632498"/>
    </source>
</evidence>
<comment type="caution">
    <text evidence="7">The sequence shown here is derived from an EMBL/GenBank/DDBJ whole genome shotgun (WGS) entry which is preliminary data.</text>
</comment>